<dbReference type="EMBL" id="CAGS01000254">
    <property type="protein sequence ID" value="CCF84246.1"/>
    <property type="molecule type" value="Genomic_DNA"/>
</dbReference>
<dbReference type="InterPro" id="IPR001763">
    <property type="entry name" value="Rhodanese-like_dom"/>
</dbReference>
<keyword evidence="3" id="KW-1185">Reference proteome</keyword>
<dbReference type="RefSeq" id="WP_008478277.1">
    <property type="nucleotide sequence ID" value="NZ_CAGS01000254.1"/>
</dbReference>
<comment type="caution">
    <text evidence="2">The sequence shown here is derived from an EMBL/GenBank/DDBJ whole genome shotgun (WGS) entry which is preliminary data.</text>
</comment>
<sequence>MTTKRAADLVAEAKQHVENLTPEQVALEREQGEARIIDIRESEERQQHGSIPGAYHAPRGMLEFYADTSSPYHRPEFDPNERIILYCASSGRSALAARTLQDMGYTNVAHLDGGMNAWKAANLPVEPPSGT</sequence>
<organism evidence="2 3">
    <name type="scientific">Nitrolancea hollandica Lb</name>
    <dbReference type="NCBI Taxonomy" id="1129897"/>
    <lineage>
        <taxon>Bacteria</taxon>
        <taxon>Pseudomonadati</taxon>
        <taxon>Thermomicrobiota</taxon>
        <taxon>Thermomicrobia</taxon>
        <taxon>Sphaerobacterales</taxon>
        <taxon>Sphaerobacterineae</taxon>
        <taxon>Sphaerobacteraceae</taxon>
        <taxon>Nitrolancea</taxon>
    </lineage>
</organism>
<dbReference type="OrthoDB" id="9800872at2"/>
<dbReference type="Gene3D" id="3.40.250.10">
    <property type="entry name" value="Rhodanese-like domain"/>
    <property type="match status" value="1"/>
</dbReference>
<evidence type="ECO:0000313" key="2">
    <source>
        <dbReference type="EMBL" id="CCF84246.1"/>
    </source>
</evidence>
<reference evidence="2 3" key="1">
    <citation type="journal article" date="2012" name="ISME J.">
        <title>Nitrification expanded: discovery, physiology and genomics of a nitrite-oxidizing bacterium from the phylum Chloroflexi.</title>
        <authorList>
            <person name="Sorokin D.Y."/>
            <person name="Lucker S."/>
            <person name="Vejmelkova D."/>
            <person name="Kostrikina N.A."/>
            <person name="Kleerebezem R."/>
            <person name="Rijpstra W.I."/>
            <person name="Damste J.S."/>
            <person name="Le Paslier D."/>
            <person name="Muyzer G."/>
            <person name="Wagner M."/>
            <person name="van Loosdrecht M.C."/>
            <person name="Daims H."/>
        </authorList>
    </citation>
    <scope>NUCLEOTIDE SEQUENCE [LARGE SCALE GENOMIC DNA]</scope>
    <source>
        <strain evidence="3">none</strain>
    </source>
</reference>
<dbReference type="PANTHER" id="PTHR44086">
    <property type="entry name" value="THIOSULFATE SULFURTRANSFERASE RDL2, MITOCHONDRIAL-RELATED"/>
    <property type="match status" value="1"/>
</dbReference>
<dbReference type="AlphaFoldDB" id="I4EHT4"/>
<dbReference type="Pfam" id="PF00581">
    <property type="entry name" value="Rhodanese"/>
    <property type="match status" value="1"/>
</dbReference>
<evidence type="ECO:0000313" key="3">
    <source>
        <dbReference type="Proteomes" id="UP000004221"/>
    </source>
</evidence>
<accession>I4EHT4</accession>
<evidence type="ECO:0000259" key="1">
    <source>
        <dbReference type="PROSITE" id="PS50206"/>
    </source>
</evidence>
<dbReference type="Proteomes" id="UP000004221">
    <property type="component" value="Unassembled WGS sequence"/>
</dbReference>
<name>I4EHT4_9BACT</name>
<protein>
    <recommendedName>
        <fullName evidence="1">Rhodanese domain-containing protein</fullName>
    </recommendedName>
</protein>
<dbReference type="CDD" id="cd01447">
    <property type="entry name" value="Polysulfide_ST"/>
    <property type="match status" value="1"/>
</dbReference>
<dbReference type="PROSITE" id="PS50206">
    <property type="entry name" value="RHODANESE_3"/>
    <property type="match status" value="1"/>
</dbReference>
<dbReference type="SMART" id="SM00450">
    <property type="entry name" value="RHOD"/>
    <property type="match status" value="1"/>
</dbReference>
<dbReference type="GO" id="GO:0004792">
    <property type="term" value="F:thiosulfate-cyanide sulfurtransferase activity"/>
    <property type="evidence" value="ECO:0007669"/>
    <property type="project" value="TreeGrafter"/>
</dbReference>
<gene>
    <name evidence="2" type="ORF">NITHO_3270004</name>
</gene>
<proteinExistence type="predicted"/>
<dbReference type="PANTHER" id="PTHR44086:SF13">
    <property type="entry name" value="THIOSULFATE SULFURTRANSFERASE PSPE"/>
    <property type="match status" value="1"/>
</dbReference>
<feature type="domain" description="Rhodanese" evidence="1">
    <location>
        <begin position="30"/>
        <end position="127"/>
    </location>
</feature>
<dbReference type="InterPro" id="IPR036873">
    <property type="entry name" value="Rhodanese-like_dom_sf"/>
</dbReference>
<dbReference type="SUPFAM" id="SSF52821">
    <property type="entry name" value="Rhodanese/Cell cycle control phosphatase"/>
    <property type="match status" value="1"/>
</dbReference>